<dbReference type="WBParaSite" id="ES5_v2.g7036.t1">
    <property type="protein sequence ID" value="ES5_v2.g7036.t1"/>
    <property type="gene ID" value="ES5_v2.g7036"/>
</dbReference>
<organism evidence="1 2">
    <name type="scientific">Panagrolaimus sp. ES5</name>
    <dbReference type="NCBI Taxonomy" id="591445"/>
    <lineage>
        <taxon>Eukaryota</taxon>
        <taxon>Metazoa</taxon>
        <taxon>Ecdysozoa</taxon>
        <taxon>Nematoda</taxon>
        <taxon>Chromadorea</taxon>
        <taxon>Rhabditida</taxon>
        <taxon>Tylenchina</taxon>
        <taxon>Panagrolaimomorpha</taxon>
        <taxon>Panagrolaimoidea</taxon>
        <taxon>Panagrolaimidae</taxon>
        <taxon>Panagrolaimus</taxon>
    </lineage>
</organism>
<evidence type="ECO:0000313" key="2">
    <source>
        <dbReference type="WBParaSite" id="ES5_v2.g7036.t1"/>
    </source>
</evidence>
<evidence type="ECO:0000313" key="1">
    <source>
        <dbReference type="Proteomes" id="UP000887579"/>
    </source>
</evidence>
<accession>A0AC34GR75</accession>
<proteinExistence type="predicted"/>
<reference evidence="2" key="1">
    <citation type="submission" date="2022-11" db="UniProtKB">
        <authorList>
            <consortium name="WormBaseParasite"/>
        </authorList>
    </citation>
    <scope>IDENTIFICATION</scope>
</reference>
<sequence length="78" mass="8854">MFIPIKNLQNPFEFPRQQEGENQSNSPEVMQFKASQRLRNPNKGNSSDNERVKEVAPSLEKSSHLPTLGRQKQSSDNG</sequence>
<name>A0AC34GR75_9BILA</name>
<dbReference type="Proteomes" id="UP000887579">
    <property type="component" value="Unplaced"/>
</dbReference>
<protein>
    <submittedName>
        <fullName evidence="2">Uncharacterized protein</fullName>
    </submittedName>
</protein>